<evidence type="ECO:0000256" key="1">
    <source>
        <dbReference type="SAM" id="SignalP"/>
    </source>
</evidence>
<proteinExistence type="predicted"/>
<dbReference type="PANTHER" id="PTHR37549:SF1">
    <property type="entry name" value="LIPOPROTEIN LPRI"/>
    <property type="match status" value="1"/>
</dbReference>
<name>A0A081BMA7_9BACT</name>
<keyword evidence="1" id="KW-0732">Signal</keyword>
<dbReference type="InterPro" id="IPR009739">
    <property type="entry name" value="LprI-like_N"/>
</dbReference>
<evidence type="ECO:0000259" key="2">
    <source>
        <dbReference type="Pfam" id="PF07007"/>
    </source>
</evidence>
<dbReference type="STRING" id="1499966.U14_02768"/>
<sequence length="319" mass="35923">MIRTTIKFLIAGAISLLALGSSEYARAASFNCEKAATEIEKAICGNNALSDLDSEVGNTYKTLRSGLSAEQAEQLKREQTRWLQQRNADCANADATCLSAMYQARLADLQSRLPAETVTIHLTHQLHADMPPLFLTLTLKADDVDTNFWNVTAIDIRDKENAPPLQTLEGGTIQILDDIKTVTDWTDRWIGVEWNDLNFDGYDDLLIALSQGMANTWYRVLFYQPASKRFTQNTGLDAENGVPDPEVIPEKQQLVTSSRSSAVGYFSSFYQFDATRGQYQLFREEETGYDEQTDKVMLTIREQVNGQMQTIDRQEVHPE</sequence>
<evidence type="ECO:0000313" key="3">
    <source>
        <dbReference type="EMBL" id="GAK51523.1"/>
    </source>
</evidence>
<dbReference type="InterPro" id="IPR052755">
    <property type="entry name" value="Lysozyme_Inhibitor_LprI"/>
</dbReference>
<dbReference type="InterPro" id="IPR058087">
    <property type="entry name" value="XAC2610_dom"/>
</dbReference>
<dbReference type="NCBIfam" id="NF047539">
    <property type="entry name" value="XAC2610_fam"/>
    <property type="match status" value="1"/>
</dbReference>
<dbReference type="GO" id="GO:0005576">
    <property type="term" value="C:extracellular region"/>
    <property type="evidence" value="ECO:0007669"/>
    <property type="project" value="TreeGrafter"/>
</dbReference>
<dbReference type="Gene3D" id="1.20.1270.180">
    <property type="match status" value="1"/>
</dbReference>
<organism evidence="3 4">
    <name type="scientific">Candidatus Moduliflexus flocculans</name>
    <dbReference type="NCBI Taxonomy" id="1499966"/>
    <lineage>
        <taxon>Bacteria</taxon>
        <taxon>Candidatus Moduliflexota</taxon>
        <taxon>Candidatus Moduliflexia</taxon>
        <taxon>Candidatus Moduliflexales</taxon>
        <taxon>Candidatus Moduliflexaceae</taxon>
    </lineage>
</organism>
<keyword evidence="4" id="KW-1185">Reference proteome</keyword>
<feature type="chain" id="PRO_5001755160" description="Lysozyme inhibitor LprI-like N-terminal domain-containing protein" evidence="1">
    <location>
        <begin position="28"/>
        <end position="319"/>
    </location>
</feature>
<reference evidence="3 4" key="1">
    <citation type="journal article" date="2015" name="PeerJ">
        <title>First genomic representation of candidate bacterial phylum KSB3 points to enhanced environmental sensing as a trigger of wastewater bulking.</title>
        <authorList>
            <person name="Sekiguchi Y."/>
            <person name="Ohashi A."/>
            <person name="Parks D.H."/>
            <person name="Yamauchi T."/>
            <person name="Tyson G.W."/>
            <person name="Hugenholtz P."/>
        </authorList>
    </citation>
    <scope>NUCLEOTIDE SEQUENCE [LARGE SCALE GENOMIC DNA]</scope>
</reference>
<dbReference type="PANTHER" id="PTHR37549">
    <property type="entry name" value="LIPOPROTEIN LPRI"/>
    <property type="match status" value="1"/>
</dbReference>
<dbReference type="Proteomes" id="UP000030700">
    <property type="component" value="Unassembled WGS sequence"/>
</dbReference>
<dbReference type="Pfam" id="PF07007">
    <property type="entry name" value="LprI"/>
    <property type="match status" value="1"/>
</dbReference>
<feature type="signal peptide" evidence="1">
    <location>
        <begin position="1"/>
        <end position="27"/>
    </location>
</feature>
<dbReference type="AlphaFoldDB" id="A0A081BMA7"/>
<gene>
    <name evidence="3" type="ORF">U14_02768</name>
</gene>
<feature type="domain" description="Lysozyme inhibitor LprI-like N-terminal" evidence="2">
    <location>
        <begin position="32"/>
        <end position="109"/>
    </location>
</feature>
<protein>
    <recommendedName>
        <fullName evidence="2">Lysozyme inhibitor LprI-like N-terminal domain-containing protein</fullName>
    </recommendedName>
</protein>
<dbReference type="HOGENOM" id="CLU_870606_0_0_0"/>
<dbReference type="EMBL" id="DF820457">
    <property type="protein sequence ID" value="GAK51523.1"/>
    <property type="molecule type" value="Genomic_DNA"/>
</dbReference>
<accession>A0A081BMA7</accession>
<evidence type="ECO:0000313" key="4">
    <source>
        <dbReference type="Proteomes" id="UP000030700"/>
    </source>
</evidence>